<protein>
    <submittedName>
        <fullName evidence="2">Uncharacterized protein</fullName>
    </submittedName>
</protein>
<dbReference type="PANTHER" id="PTHR40465:SF1">
    <property type="entry name" value="DUF6534 DOMAIN-CONTAINING PROTEIN"/>
    <property type="match status" value="1"/>
</dbReference>
<dbReference type="STRING" id="685588.A0A067SK31"/>
<feature type="transmembrane region" description="Helical" evidence="1">
    <location>
        <begin position="52"/>
        <end position="71"/>
    </location>
</feature>
<gene>
    <name evidence="2" type="ORF">GALMADRAFT_254076</name>
</gene>
<dbReference type="Proteomes" id="UP000027222">
    <property type="component" value="Unassembled WGS sequence"/>
</dbReference>
<reference evidence="3" key="1">
    <citation type="journal article" date="2014" name="Proc. Natl. Acad. Sci. U.S.A.">
        <title>Extensive sampling of basidiomycete genomes demonstrates inadequacy of the white-rot/brown-rot paradigm for wood decay fungi.</title>
        <authorList>
            <person name="Riley R."/>
            <person name="Salamov A.A."/>
            <person name="Brown D.W."/>
            <person name="Nagy L.G."/>
            <person name="Floudas D."/>
            <person name="Held B.W."/>
            <person name="Levasseur A."/>
            <person name="Lombard V."/>
            <person name="Morin E."/>
            <person name="Otillar R."/>
            <person name="Lindquist E.A."/>
            <person name="Sun H."/>
            <person name="LaButti K.M."/>
            <person name="Schmutz J."/>
            <person name="Jabbour D."/>
            <person name="Luo H."/>
            <person name="Baker S.E."/>
            <person name="Pisabarro A.G."/>
            <person name="Walton J.D."/>
            <person name="Blanchette R.A."/>
            <person name="Henrissat B."/>
            <person name="Martin F."/>
            <person name="Cullen D."/>
            <person name="Hibbett D.S."/>
            <person name="Grigoriev I.V."/>
        </authorList>
    </citation>
    <scope>NUCLEOTIDE SEQUENCE [LARGE SCALE GENOMIC DNA]</scope>
    <source>
        <strain evidence="3">CBS 339.88</strain>
    </source>
</reference>
<feature type="transmembrane region" description="Helical" evidence="1">
    <location>
        <begin position="91"/>
        <end position="111"/>
    </location>
</feature>
<feature type="transmembrane region" description="Helical" evidence="1">
    <location>
        <begin position="123"/>
        <end position="144"/>
    </location>
</feature>
<feature type="transmembrane region" description="Helical" evidence="1">
    <location>
        <begin position="20"/>
        <end position="40"/>
    </location>
</feature>
<accession>A0A067SK31</accession>
<evidence type="ECO:0000313" key="3">
    <source>
        <dbReference type="Proteomes" id="UP000027222"/>
    </source>
</evidence>
<keyword evidence="3" id="KW-1185">Reference proteome</keyword>
<organism evidence="2 3">
    <name type="scientific">Galerina marginata (strain CBS 339.88)</name>
    <dbReference type="NCBI Taxonomy" id="685588"/>
    <lineage>
        <taxon>Eukaryota</taxon>
        <taxon>Fungi</taxon>
        <taxon>Dikarya</taxon>
        <taxon>Basidiomycota</taxon>
        <taxon>Agaricomycotina</taxon>
        <taxon>Agaricomycetes</taxon>
        <taxon>Agaricomycetidae</taxon>
        <taxon>Agaricales</taxon>
        <taxon>Agaricineae</taxon>
        <taxon>Strophariaceae</taxon>
        <taxon>Galerina</taxon>
    </lineage>
</organism>
<dbReference type="EMBL" id="KL142393">
    <property type="protein sequence ID" value="KDR71261.1"/>
    <property type="molecule type" value="Genomic_DNA"/>
</dbReference>
<keyword evidence="1" id="KW-0812">Transmembrane</keyword>
<feature type="transmembrane region" description="Helical" evidence="1">
    <location>
        <begin position="164"/>
        <end position="186"/>
    </location>
</feature>
<evidence type="ECO:0000256" key="1">
    <source>
        <dbReference type="SAM" id="Phobius"/>
    </source>
</evidence>
<keyword evidence="1" id="KW-0472">Membrane</keyword>
<dbReference type="OrthoDB" id="3053835at2759"/>
<dbReference type="AlphaFoldDB" id="A0A067SK31"/>
<evidence type="ECO:0000313" key="2">
    <source>
        <dbReference type="EMBL" id="KDR71261.1"/>
    </source>
</evidence>
<name>A0A067SK31_GALM3</name>
<dbReference type="HOGENOM" id="CLU_046025_16_2_1"/>
<sequence length="187" mass="20425">MPPTALTPAELGTIAGPLFLGYLLNWGLFGVLSMQVYLYYLAFPNDRAGFKTVVYVAYLLETTQTILFTTSSFRTFATGFGNPGILDEIDIVWFSAPIMSGLVAFVAHSFYAYRITFFSKRKYLPGCVILLACLCFSASIAVGVEMKGAGFFSHFLKKNSLVTVGIWQAGSAACDLLIAASMTYYVC</sequence>
<proteinExistence type="predicted"/>
<dbReference type="PANTHER" id="PTHR40465">
    <property type="entry name" value="CHROMOSOME 1, WHOLE GENOME SHOTGUN SEQUENCE"/>
    <property type="match status" value="1"/>
</dbReference>
<keyword evidence="1" id="KW-1133">Transmembrane helix</keyword>